<gene>
    <name evidence="7" type="ORF">TRIREDRAFT_3891</name>
</gene>
<dbReference type="RefSeq" id="XP_006965213.1">
    <property type="nucleotide sequence ID" value="XM_006965151.1"/>
</dbReference>
<evidence type="ECO:0000256" key="4">
    <source>
        <dbReference type="ARBA" id="ARBA00023242"/>
    </source>
</evidence>
<accession>G0RJA0</accession>
<sequence length="782" mass="84543">MSSSASTTDLRVLTRKLTSIPPAQLPHSLPSLIRHVLRCRDALSAPQDPKLKGDASQTSMLVHKLKTSITTHLNGRSREGRFAAIGLIKAAVDVGGWETLRGSEAWVRGLVSIVQKGDPAASKELAIVTLTKIFMLVHPYQTLVREVATPFLPAFGTACLQLIKSKASEAQSPAAPLTLVETICSSFSTLIPLYPPTFRPFSSQIRTAVGVYLAPTCSDEISVPESLQRAARRLVASLPFVAAKSGGSEEWAKLVDGIIHEFHTTADQVLRGVDESWEATSGRSQSQVDVDGEPHGKGTSVDNLPAWSGLEAGAERLIGLFHFLADLLSYPTKAAVVIPISGLLDTVSRVCLVARLSKSQTWEQAVETNPAIGREEKEELWSLMPDIHVAAMKLVVALFERLQRHMLPLVPEILDHLIRVFKSGISIPSVRVAGYTTLNTILRLAGPTLSKPAVDMLDPLVGACCRDLQQDAGFLKPADKPTTTTTTTTSTAANKGTKSGAATVNTDLFLQPAAAAAATEAPTLEPHHRNAASALLTAILAQLPQSYLKPALRGHLDKTAILTRSRDAMLASVLNPYRDQHGRMYPSILPHLVQQFPHDQGLEVLRSNLRTSGVQGAGSEMFASLSEVAELQQIDEEEEQEEEEEEAGQEEEKEHKSDEEMQDPTSEKTAEAASRSDTTVDLPVQSTVSAPNPFEPRATSSTERAASPPKRKHEGTDVPINPKRQELEKTEPAAASASVTALQTKGGEKGVEQQEESDSDDDGSVHLNMELDDDEEEEDEED</sequence>
<feature type="domain" description="Pre-rRNA-processing protein RIX1 N-terminal" evidence="6">
    <location>
        <begin position="9"/>
        <end position="219"/>
    </location>
</feature>
<dbReference type="PANTHER" id="PTHR34105">
    <property type="entry name" value="PROLINE-, GLUTAMIC ACID- AND LEUCINE-RICH PROTEIN 1"/>
    <property type="match status" value="1"/>
</dbReference>
<evidence type="ECO:0000256" key="2">
    <source>
        <dbReference type="ARBA" id="ARBA00010511"/>
    </source>
</evidence>
<evidence type="ECO:0000256" key="5">
    <source>
        <dbReference type="SAM" id="MobiDB-lite"/>
    </source>
</evidence>
<dbReference type="VEuPathDB" id="FungiDB:TRIREDRAFT_3891"/>
<feature type="region of interest" description="Disordered" evidence="5">
    <location>
        <begin position="278"/>
        <end position="300"/>
    </location>
</feature>
<feature type="compositionally biased region" description="Acidic residues" evidence="5">
    <location>
        <begin position="633"/>
        <end position="649"/>
    </location>
</feature>
<reference evidence="7 8" key="1">
    <citation type="journal article" date="2008" name="Nat. Biotechnol.">
        <title>Genome sequencing and analysis of the biomass-degrading fungus Trichoderma reesei (syn. Hypocrea jecorina).</title>
        <authorList>
            <person name="Martinez D."/>
            <person name="Berka R.M."/>
            <person name="Henrissat B."/>
            <person name="Saloheimo M."/>
            <person name="Arvas M."/>
            <person name="Baker S.E."/>
            <person name="Chapman J."/>
            <person name="Chertkov O."/>
            <person name="Coutinho P.M."/>
            <person name="Cullen D."/>
            <person name="Danchin E.G."/>
            <person name="Grigoriev I.V."/>
            <person name="Harris P."/>
            <person name="Jackson M."/>
            <person name="Kubicek C.P."/>
            <person name="Han C.S."/>
            <person name="Ho I."/>
            <person name="Larrondo L.F."/>
            <person name="de Leon A.L."/>
            <person name="Magnuson J.K."/>
            <person name="Merino S."/>
            <person name="Misra M."/>
            <person name="Nelson B."/>
            <person name="Putnam N."/>
            <person name="Robbertse B."/>
            <person name="Salamov A.A."/>
            <person name="Schmoll M."/>
            <person name="Terry A."/>
            <person name="Thayer N."/>
            <person name="Westerholm-Parvinen A."/>
            <person name="Schoch C.L."/>
            <person name="Yao J."/>
            <person name="Barabote R."/>
            <person name="Nelson M.A."/>
            <person name="Detter C."/>
            <person name="Bruce D."/>
            <person name="Kuske C.R."/>
            <person name="Xie G."/>
            <person name="Richardson P."/>
            <person name="Rokhsar D.S."/>
            <person name="Lucas S.M."/>
            <person name="Rubin E.M."/>
            <person name="Dunn-Coleman N."/>
            <person name="Ward M."/>
            <person name="Brettin T.S."/>
        </authorList>
    </citation>
    <scope>NUCLEOTIDE SEQUENCE [LARGE SCALE GENOMIC DNA]</scope>
    <source>
        <strain evidence="7 8">QM6a</strain>
    </source>
</reference>
<keyword evidence="8" id="KW-1185">Reference proteome</keyword>
<dbReference type="KEGG" id="tre:TRIREDRAFT_3891"/>
<feature type="compositionally biased region" description="Polar residues" evidence="5">
    <location>
        <begin position="278"/>
        <end position="288"/>
    </location>
</feature>
<dbReference type="OrthoDB" id="20900at2759"/>
<feature type="region of interest" description="Disordered" evidence="5">
    <location>
        <begin position="476"/>
        <end position="498"/>
    </location>
</feature>
<organism evidence="8">
    <name type="scientific">Hypocrea jecorina (strain QM6a)</name>
    <name type="common">Trichoderma reesei</name>
    <dbReference type="NCBI Taxonomy" id="431241"/>
    <lineage>
        <taxon>Eukaryota</taxon>
        <taxon>Fungi</taxon>
        <taxon>Dikarya</taxon>
        <taxon>Ascomycota</taxon>
        <taxon>Pezizomycotina</taxon>
        <taxon>Sordariomycetes</taxon>
        <taxon>Hypocreomycetidae</taxon>
        <taxon>Hypocreales</taxon>
        <taxon>Hypocreaceae</taxon>
        <taxon>Trichoderma</taxon>
    </lineage>
</organism>
<dbReference type="eggNOG" id="ENOG502QSEW">
    <property type="taxonomic scope" value="Eukaryota"/>
</dbReference>
<dbReference type="EMBL" id="GL985064">
    <property type="protein sequence ID" value="EGR48719.1"/>
    <property type="molecule type" value="Genomic_DNA"/>
</dbReference>
<name>G0RJA0_HYPJQ</name>
<comment type="similarity">
    <text evidence="2">Belongs to the RIX1/PELP1 family.</text>
</comment>
<dbReference type="SUPFAM" id="SSF48371">
    <property type="entry name" value="ARM repeat"/>
    <property type="match status" value="1"/>
</dbReference>
<feature type="region of interest" description="Disordered" evidence="5">
    <location>
        <begin position="632"/>
        <end position="782"/>
    </location>
</feature>
<dbReference type="InterPro" id="IPR012583">
    <property type="entry name" value="RIX1_N"/>
</dbReference>
<proteinExistence type="inferred from homology"/>
<dbReference type="Proteomes" id="UP000008984">
    <property type="component" value="Unassembled WGS sequence"/>
</dbReference>
<dbReference type="GO" id="GO:0005634">
    <property type="term" value="C:nucleus"/>
    <property type="evidence" value="ECO:0007669"/>
    <property type="project" value="UniProtKB-SubCell"/>
</dbReference>
<dbReference type="AlphaFoldDB" id="G0RJA0"/>
<evidence type="ECO:0000256" key="1">
    <source>
        <dbReference type="ARBA" id="ARBA00004123"/>
    </source>
</evidence>
<dbReference type="PANTHER" id="PTHR34105:SF1">
    <property type="entry name" value="PROLINE-, GLUTAMIC ACID- AND LEUCINE-RICH PROTEIN 1"/>
    <property type="match status" value="1"/>
</dbReference>
<feature type="compositionally biased region" description="Low complexity" evidence="5">
    <location>
        <begin position="482"/>
        <end position="491"/>
    </location>
</feature>
<keyword evidence="4" id="KW-0539">Nucleus</keyword>
<protein>
    <recommendedName>
        <fullName evidence="3">Pre-rRNA-processing protein RIX1</fullName>
    </recommendedName>
</protein>
<feature type="compositionally biased region" description="Basic and acidic residues" evidence="5">
    <location>
        <begin position="650"/>
        <end position="670"/>
    </location>
</feature>
<dbReference type="HOGENOM" id="CLU_016392_0_0_1"/>
<dbReference type="Pfam" id="PF08167">
    <property type="entry name" value="RIX1"/>
    <property type="match status" value="1"/>
</dbReference>
<evidence type="ECO:0000313" key="7">
    <source>
        <dbReference type="EMBL" id="EGR48719.1"/>
    </source>
</evidence>
<dbReference type="InterPro" id="IPR016024">
    <property type="entry name" value="ARM-type_fold"/>
</dbReference>
<evidence type="ECO:0000313" key="8">
    <source>
        <dbReference type="Proteomes" id="UP000008984"/>
    </source>
</evidence>
<dbReference type="STRING" id="431241.G0RJA0"/>
<dbReference type="GeneID" id="18484743"/>
<feature type="compositionally biased region" description="Acidic residues" evidence="5">
    <location>
        <begin position="753"/>
        <end position="762"/>
    </location>
</feature>
<comment type="subcellular location">
    <subcellularLocation>
        <location evidence="1">Nucleus</location>
    </subcellularLocation>
</comment>
<dbReference type="GO" id="GO:0006364">
    <property type="term" value="P:rRNA processing"/>
    <property type="evidence" value="ECO:0007669"/>
    <property type="project" value="TreeGrafter"/>
</dbReference>
<feature type="compositionally biased region" description="Polar residues" evidence="5">
    <location>
        <begin position="675"/>
        <end position="690"/>
    </location>
</feature>
<feature type="compositionally biased region" description="Acidic residues" evidence="5">
    <location>
        <begin position="770"/>
        <end position="782"/>
    </location>
</feature>
<evidence type="ECO:0000256" key="3">
    <source>
        <dbReference type="ARBA" id="ARBA00021502"/>
    </source>
</evidence>
<evidence type="ECO:0000259" key="6">
    <source>
        <dbReference type="Pfam" id="PF08167"/>
    </source>
</evidence>